<dbReference type="EMBL" id="PDEP01000012">
    <property type="protein sequence ID" value="PEN05658.1"/>
    <property type="molecule type" value="Genomic_DNA"/>
</dbReference>
<dbReference type="AlphaFoldDB" id="A0A2H3NV81"/>
<organism evidence="1 2">
    <name type="scientific">Longimonas halophila</name>
    <dbReference type="NCBI Taxonomy" id="1469170"/>
    <lineage>
        <taxon>Bacteria</taxon>
        <taxon>Pseudomonadati</taxon>
        <taxon>Rhodothermota</taxon>
        <taxon>Rhodothermia</taxon>
        <taxon>Rhodothermales</taxon>
        <taxon>Salisaetaceae</taxon>
        <taxon>Longimonas</taxon>
    </lineage>
</organism>
<comment type="caution">
    <text evidence="1">The sequence shown here is derived from an EMBL/GenBank/DDBJ whole genome shotgun (WGS) entry which is preliminary data.</text>
</comment>
<evidence type="ECO:0000313" key="2">
    <source>
        <dbReference type="Proteomes" id="UP000221024"/>
    </source>
</evidence>
<proteinExistence type="predicted"/>
<accession>A0A2H3NV81</accession>
<reference evidence="1 2" key="1">
    <citation type="submission" date="2017-10" db="EMBL/GenBank/DDBJ databases">
        <title>Draft genome of Longimonas halophila.</title>
        <authorList>
            <person name="Goh K.M."/>
            <person name="Shamsir M.S."/>
            <person name="Lim S.W."/>
        </authorList>
    </citation>
    <scope>NUCLEOTIDE SEQUENCE [LARGE SCALE GENOMIC DNA]</scope>
    <source>
        <strain evidence="1 2">KCTC 42399</strain>
    </source>
</reference>
<protein>
    <submittedName>
        <fullName evidence="1">Uncharacterized protein</fullName>
    </submittedName>
</protein>
<evidence type="ECO:0000313" key="1">
    <source>
        <dbReference type="EMBL" id="PEN05658.1"/>
    </source>
</evidence>
<name>A0A2H3NV81_9BACT</name>
<gene>
    <name evidence="1" type="ORF">CRI93_12155</name>
</gene>
<sequence>MRHEAEPRDEVAMVYICNKRRITQSVVTTKRIHQTGEPVGDWWGCDEWVFGRGVLAVRWDWWGRRGA</sequence>
<dbReference type="Proteomes" id="UP000221024">
    <property type="component" value="Unassembled WGS sequence"/>
</dbReference>
<keyword evidence="2" id="KW-1185">Reference proteome</keyword>